<dbReference type="EMBL" id="JACHHK010000006">
    <property type="protein sequence ID" value="MBB5183570.1"/>
    <property type="molecule type" value="Genomic_DNA"/>
</dbReference>
<proteinExistence type="predicted"/>
<dbReference type="AlphaFoldDB" id="A0A7W8CXS1"/>
<accession>A0A7W8CXS1</accession>
<sequence>MKKVIRLRYHHGLCLKNFIGEGYSEEFVDHFNEVLEQLPEAEIEWIEDCDTICASCPRRVGDHCSSVIPDKIDKKVRKYLKQGYSWNTMNQTLFSKICKGCEWYPLCKRIRES</sequence>
<gene>
    <name evidence="1" type="ORF">HNQ47_001605</name>
</gene>
<evidence type="ECO:0000313" key="2">
    <source>
        <dbReference type="Proteomes" id="UP000539953"/>
    </source>
</evidence>
<dbReference type="Pfam" id="PF06935">
    <property type="entry name" value="DUF1284"/>
    <property type="match status" value="1"/>
</dbReference>
<comment type="caution">
    <text evidence="1">The sequence shown here is derived from an EMBL/GenBank/DDBJ whole genome shotgun (WGS) entry which is preliminary data.</text>
</comment>
<protein>
    <recommendedName>
        <fullName evidence="3">DUF1284 domain-containing protein</fullName>
    </recommendedName>
</protein>
<reference evidence="1 2" key="1">
    <citation type="submission" date="2020-08" db="EMBL/GenBank/DDBJ databases">
        <title>Genomic Encyclopedia of Type Strains, Phase IV (KMG-IV): sequencing the most valuable type-strain genomes for metagenomic binning, comparative biology and taxonomic classification.</title>
        <authorList>
            <person name="Goeker M."/>
        </authorList>
    </citation>
    <scope>NUCLEOTIDE SEQUENCE [LARGE SCALE GENOMIC DNA]</scope>
    <source>
        <strain evidence="1 2">DSM 25799</strain>
    </source>
</reference>
<dbReference type="InterPro" id="IPR009702">
    <property type="entry name" value="DUF1284"/>
</dbReference>
<name>A0A7W8CXS1_9FIRM</name>
<keyword evidence="2" id="KW-1185">Reference proteome</keyword>
<dbReference type="Proteomes" id="UP000539953">
    <property type="component" value="Unassembled WGS sequence"/>
</dbReference>
<dbReference type="RefSeq" id="WP_183328868.1">
    <property type="nucleotide sequence ID" value="NZ_JACHHK010000006.1"/>
</dbReference>
<evidence type="ECO:0000313" key="1">
    <source>
        <dbReference type="EMBL" id="MBB5183570.1"/>
    </source>
</evidence>
<evidence type="ECO:0008006" key="3">
    <source>
        <dbReference type="Google" id="ProtNLM"/>
    </source>
</evidence>
<organism evidence="1 2">
    <name type="scientific">Catenisphaera adipataccumulans</name>
    <dbReference type="NCBI Taxonomy" id="700500"/>
    <lineage>
        <taxon>Bacteria</taxon>
        <taxon>Bacillati</taxon>
        <taxon>Bacillota</taxon>
        <taxon>Erysipelotrichia</taxon>
        <taxon>Erysipelotrichales</taxon>
        <taxon>Erysipelotrichaceae</taxon>
        <taxon>Catenisphaera</taxon>
    </lineage>
</organism>